<gene>
    <name evidence="6" type="ORF">HWN39_09025</name>
</gene>
<evidence type="ECO:0000256" key="2">
    <source>
        <dbReference type="ARBA" id="ARBA00006171"/>
    </source>
</evidence>
<accession>A0A7Y7UIN4</accession>
<dbReference type="SFLD" id="SFLDS00003">
    <property type="entry name" value="Haloacid_Dehalogenase"/>
    <property type="match status" value="1"/>
</dbReference>
<reference evidence="6 7" key="1">
    <citation type="submission" date="2020-06" db="EMBL/GenBank/DDBJ databases">
        <title>Lactobacillus rhamnosus QC,genome.</title>
        <authorList>
            <person name="Yi H."/>
            <person name="Jin M."/>
        </authorList>
    </citation>
    <scope>NUCLEOTIDE SEQUENCE [LARGE SCALE GENOMIC DNA]</scope>
    <source>
        <strain evidence="6 7">QC</strain>
    </source>
</reference>
<evidence type="ECO:0000256" key="3">
    <source>
        <dbReference type="ARBA" id="ARBA00022723"/>
    </source>
</evidence>
<dbReference type="PANTHER" id="PTHR46193:SF18">
    <property type="entry name" value="HEXITOL PHOSPHATASE B"/>
    <property type="match status" value="1"/>
</dbReference>
<evidence type="ECO:0000256" key="5">
    <source>
        <dbReference type="ARBA" id="ARBA00023277"/>
    </source>
</evidence>
<dbReference type="GO" id="GO:0003824">
    <property type="term" value="F:catalytic activity"/>
    <property type="evidence" value="ECO:0007669"/>
    <property type="project" value="UniProtKB-ARBA"/>
</dbReference>
<dbReference type="GO" id="GO:0046872">
    <property type="term" value="F:metal ion binding"/>
    <property type="evidence" value="ECO:0007669"/>
    <property type="project" value="UniProtKB-KW"/>
</dbReference>
<dbReference type="Pfam" id="PF13419">
    <property type="entry name" value="HAD_2"/>
    <property type="match status" value="1"/>
</dbReference>
<dbReference type="PANTHER" id="PTHR46193">
    <property type="entry name" value="6-PHOSPHOGLUCONATE PHOSPHATASE"/>
    <property type="match status" value="1"/>
</dbReference>
<dbReference type="RefSeq" id="WP_176818228.1">
    <property type="nucleotide sequence ID" value="NZ_JABXWP010000012.1"/>
</dbReference>
<comment type="similarity">
    <text evidence="2">Belongs to the HAD-like hydrolase superfamily. CbbY/CbbZ/Gph/YieH family.</text>
</comment>
<dbReference type="Proteomes" id="UP000542889">
    <property type="component" value="Unassembled WGS sequence"/>
</dbReference>
<dbReference type="InterPro" id="IPR023198">
    <property type="entry name" value="PGP-like_dom2"/>
</dbReference>
<dbReference type="AlphaFoldDB" id="A0A7Y7UIN4"/>
<evidence type="ECO:0000256" key="1">
    <source>
        <dbReference type="ARBA" id="ARBA00001946"/>
    </source>
</evidence>
<proteinExistence type="inferred from homology"/>
<comment type="cofactor">
    <cofactor evidence="1">
        <name>Mg(2+)</name>
        <dbReference type="ChEBI" id="CHEBI:18420"/>
    </cofactor>
</comment>
<keyword evidence="5" id="KW-0119">Carbohydrate metabolism</keyword>
<dbReference type="InterPro" id="IPR006439">
    <property type="entry name" value="HAD-SF_hydro_IA"/>
</dbReference>
<evidence type="ECO:0000313" key="6">
    <source>
        <dbReference type="EMBL" id="NVO88647.1"/>
    </source>
</evidence>
<dbReference type="Gene3D" id="1.10.150.240">
    <property type="entry name" value="Putative phosphatase, domain 2"/>
    <property type="match status" value="1"/>
</dbReference>
<dbReference type="Gene3D" id="3.40.50.1000">
    <property type="entry name" value="HAD superfamily/HAD-like"/>
    <property type="match status" value="1"/>
</dbReference>
<evidence type="ECO:0000256" key="4">
    <source>
        <dbReference type="ARBA" id="ARBA00022842"/>
    </source>
</evidence>
<dbReference type="EMBL" id="JABXWP010000012">
    <property type="protein sequence ID" value="NVO88647.1"/>
    <property type="molecule type" value="Genomic_DNA"/>
</dbReference>
<dbReference type="InterPro" id="IPR036412">
    <property type="entry name" value="HAD-like_sf"/>
</dbReference>
<sequence length="226" mass="25862">MTGIIFDFNGTLFADADKQEISWRQFARDYVNKKLSDQEFDDHVHGQNAELTLNYLFDRQLTREEVNDYSERKEKIYRNLCQADTEHFHLLPGAPEFLDKLREADIPMTIATASAKKNVDFFFEAFGLSRWFDMKQVVYDDGTMKSKPDPDPFLRAAAKLKVAPEQTIIFEDSPSGFSAAQATGAKCIVGVVTNHNRAVLEKDARLTLVIEDYFTMSVMQINQLLD</sequence>
<dbReference type="NCBIfam" id="TIGR01509">
    <property type="entry name" value="HAD-SF-IA-v3"/>
    <property type="match status" value="1"/>
</dbReference>
<dbReference type="InterPro" id="IPR041492">
    <property type="entry name" value="HAD_2"/>
</dbReference>
<comment type="caution">
    <text evidence="6">The sequence shown here is derived from an EMBL/GenBank/DDBJ whole genome shotgun (WGS) entry which is preliminary data.</text>
</comment>
<protein>
    <submittedName>
        <fullName evidence="6">HAD family phosphatase</fullName>
    </submittedName>
</protein>
<keyword evidence="4" id="KW-0460">Magnesium</keyword>
<dbReference type="SUPFAM" id="SSF56784">
    <property type="entry name" value="HAD-like"/>
    <property type="match status" value="1"/>
</dbReference>
<dbReference type="SFLD" id="SFLDG01129">
    <property type="entry name" value="C1.5:_HAD__Beta-PGM__Phosphata"/>
    <property type="match status" value="1"/>
</dbReference>
<keyword evidence="3" id="KW-0479">Metal-binding</keyword>
<organism evidence="6 7">
    <name type="scientific">Lacticaseibacillus rhamnosus</name>
    <name type="common">Lactobacillus rhamnosus</name>
    <dbReference type="NCBI Taxonomy" id="47715"/>
    <lineage>
        <taxon>Bacteria</taxon>
        <taxon>Bacillati</taxon>
        <taxon>Bacillota</taxon>
        <taxon>Bacilli</taxon>
        <taxon>Lactobacillales</taxon>
        <taxon>Lactobacillaceae</taxon>
        <taxon>Lacticaseibacillus</taxon>
    </lineage>
</organism>
<name>A0A7Y7UIN4_LACRH</name>
<dbReference type="InterPro" id="IPR051600">
    <property type="entry name" value="Beta-PGM-like"/>
</dbReference>
<dbReference type="InterPro" id="IPR023214">
    <property type="entry name" value="HAD_sf"/>
</dbReference>
<evidence type="ECO:0000313" key="7">
    <source>
        <dbReference type="Proteomes" id="UP000542889"/>
    </source>
</evidence>